<accession>A0A411PFP8</accession>
<dbReference type="AlphaFoldDB" id="A0A411PFP8"/>
<reference evidence="1 2" key="1">
    <citation type="submission" date="2019-02" db="EMBL/GenBank/DDBJ databases">
        <title>Shewanella sp. D4-2 isolated from Dokdo Island.</title>
        <authorList>
            <person name="Baek K."/>
        </authorList>
    </citation>
    <scope>NUCLEOTIDE SEQUENCE [LARGE SCALE GENOMIC DNA]</scope>
    <source>
        <strain evidence="1 2">D4-2</strain>
    </source>
</reference>
<protein>
    <submittedName>
        <fullName evidence="1">TIGR02444 family protein</fullName>
    </submittedName>
</protein>
<dbReference type="EMBL" id="CP036200">
    <property type="protein sequence ID" value="QBF82365.1"/>
    <property type="molecule type" value="Genomic_DNA"/>
</dbReference>
<dbReference type="Pfam" id="PF09523">
    <property type="entry name" value="DUF2390"/>
    <property type="match status" value="1"/>
</dbReference>
<dbReference type="OrthoDB" id="6398692at2"/>
<proteinExistence type="predicted"/>
<evidence type="ECO:0000313" key="1">
    <source>
        <dbReference type="EMBL" id="QBF82365.1"/>
    </source>
</evidence>
<dbReference type="NCBIfam" id="TIGR02444">
    <property type="entry name" value="TIGR02444 family protein"/>
    <property type="match status" value="1"/>
</dbReference>
<gene>
    <name evidence="1" type="ORF">EXU30_06385</name>
</gene>
<evidence type="ECO:0000313" key="2">
    <source>
        <dbReference type="Proteomes" id="UP000291106"/>
    </source>
</evidence>
<dbReference type="KEGG" id="smai:EXU30_06385"/>
<dbReference type="Proteomes" id="UP000291106">
    <property type="component" value="Chromosome"/>
</dbReference>
<sequence>MERFMTAFDHPALDQQLWQHCEQAYLANPNRYISLQDNYHTNVNLILLAEYLDAQGYFIAKASWQSLAKAIARWEEFVLIPYRTLRRKAKAHTSEDEYQKMLEVELIMERKSQQIIRAQLVRTEGESNPQQSNIAAYLSLFGLDETIISTLN</sequence>
<organism evidence="1 2">
    <name type="scientific">Shewanella maritima</name>
    <dbReference type="NCBI Taxonomy" id="2520507"/>
    <lineage>
        <taxon>Bacteria</taxon>
        <taxon>Pseudomonadati</taxon>
        <taxon>Pseudomonadota</taxon>
        <taxon>Gammaproteobacteria</taxon>
        <taxon>Alteromonadales</taxon>
        <taxon>Shewanellaceae</taxon>
        <taxon>Shewanella</taxon>
    </lineage>
</organism>
<keyword evidence="2" id="KW-1185">Reference proteome</keyword>
<name>A0A411PFP8_9GAMM</name>
<dbReference type="InterPro" id="IPR012659">
    <property type="entry name" value="CHP02444"/>
</dbReference>